<gene>
    <name evidence="2" type="primary">yqfD</name>
    <name evidence="2" type="ORF">FWJ32_07700</name>
</gene>
<evidence type="ECO:0000313" key="2">
    <source>
        <dbReference type="EMBL" id="TZE81853.1"/>
    </source>
</evidence>
<dbReference type="AlphaFoldDB" id="A0A5D8QEA1"/>
<keyword evidence="3" id="KW-1185">Reference proteome</keyword>
<keyword evidence="1" id="KW-0812">Transmembrane</keyword>
<sequence length="403" mass="46338">MPGGIYTYITGYAKLRITGVSIEKFINKVQSSDIILFDIKRNKYKELTFKVNRCDLEKIKRVSTELHLDMEIINETGFLYYLQIFLQNRSFVLGVIIGMLLLYLATSFIWTVEIRGNEKVKTDELKTIIEDLGVKRGVLKSTIDHDKFIIELLNKESRLTWAELEIKGVRAMVRVAEGEKPPEVIDADTPCNIVARRDGFLLKLLPLNGERAVDDNNAVKKGQILVSGIIHSELSGTRYVHAMGQAWAHTYYEGEAEVDISDYLYEESGNHKVRYELVLNNTVIPMYFKDDDIDFKRYSVATENVFPEITTGYIPVHIRKITYKELMEKSFDEAMRLAKSKCEELAFQKSKELIPYNGKILQKFVKSDMTPQGNVHSKVTIEVLEDIAEEEKMIMSEEDEFGK</sequence>
<comment type="caution">
    <text evidence="2">The sequence shown here is derived from an EMBL/GenBank/DDBJ whole genome shotgun (WGS) entry which is preliminary data.</text>
</comment>
<dbReference type="Proteomes" id="UP000322976">
    <property type="component" value="Unassembled WGS sequence"/>
</dbReference>
<reference evidence="2 3" key="1">
    <citation type="submission" date="2019-08" db="EMBL/GenBank/DDBJ databases">
        <title>Calorimonas adulescens gen. nov., sp. nov., an anaerobic thermophilic bacterium from Sakhalin hot spring.</title>
        <authorList>
            <person name="Khomyakova M.A."/>
            <person name="Merkel A.Y."/>
            <person name="Novikov A."/>
            <person name="Bonch-Osmolovskaya E.A."/>
            <person name="Slobodkin A.I."/>
        </authorList>
    </citation>
    <scope>NUCLEOTIDE SEQUENCE [LARGE SCALE GENOMIC DNA]</scope>
    <source>
        <strain evidence="2 3">A05MB</strain>
    </source>
</reference>
<protein>
    <submittedName>
        <fullName evidence="2">Sporulation protein YqfD</fullName>
    </submittedName>
</protein>
<accession>A0A5D8QEA1</accession>
<keyword evidence="1" id="KW-0472">Membrane</keyword>
<name>A0A5D8QEA1_9THEO</name>
<dbReference type="NCBIfam" id="TIGR02876">
    <property type="entry name" value="spore_yqfD"/>
    <property type="match status" value="1"/>
</dbReference>
<evidence type="ECO:0000313" key="3">
    <source>
        <dbReference type="Proteomes" id="UP000322976"/>
    </source>
</evidence>
<feature type="transmembrane region" description="Helical" evidence="1">
    <location>
        <begin position="91"/>
        <end position="112"/>
    </location>
</feature>
<keyword evidence="1" id="KW-1133">Transmembrane helix</keyword>
<proteinExistence type="predicted"/>
<evidence type="ECO:0000256" key="1">
    <source>
        <dbReference type="SAM" id="Phobius"/>
    </source>
</evidence>
<dbReference type="InterPro" id="IPR010690">
    <property type="entry name" value="YqfD"/>
</dbReference>
<organism evidence="2 3">
    <name type="scientific">Calorimonas adulescens</name>
    <dbReference type="NCBI Taxonomy" id="2606906"/>
    <lineage>
        <taxon>Bacteria</taxon>
        <taxon>Bacillati</taxon>
        <taxon>Bacillota</taxon>
        <taxon>Clostridia</taxon>
        <taxon>Thermoanaerobacterales</taxon>
        <taxon>Thermoanaerobacteraceae</taxon>
        <taxon>Calorimonas</taxon>
    </lineage>
</organism>
<dbReference type="PIRSF" id="PIRSF029895">
    <property type="entry name" value="SpoIV"/>
    <property type="match status" value="1"/>
</dbReference>
<dbReference type="Pfam" id="PF06898">
    <property type="entry name" value="YqfD"/>
    <property type="match status" value="1"/>
</dbReference>
<dbReference type="EMBL" id="VTPS01000010">
    <property type="protein sequence ID" value="TZE81853.1"/>
    <property type="molecule type" value="Genomic_DNA"/>
</dbReference>
<dbReference type="RefSeq" id="WP_149545379.1">
    <property type="nucleotide sequence ID" value="NZ_VTPS01000010.1"/>
</dbReference>